<organism evidence="5 6">
    <name type="scientific">Puccinia sorghi</name>
    <dbReference type="NCBI Taxonomy" id="27349"/>
    <lineage>
        <taxon>Eukaryota</taxon>
        <taxon>Fungi</taxon>
        <taxon>Dikarya</taxon>
        <taxon>Basidiomycota</taxon>
        <taxon>Pucciniomycotina</taxon>
        <taxon>Pucciniomycetes</taxon>
        <taxon>Pucciniales</taxon>
        <taxon>Pucciniaceae</taxon>
        <taxon>Puccinia</taxon>
    </lineage>
</organism>
<feature type="domain" description="DUF676" evidence="4">
    <location>
        <begin position="6"/>
        <end position="226"/>
    </location>
</feature>
<dbReference type="VEuPathDB" id="FungiDB:VP01_1222g5"/>
<evidence type="ECO:0000313" key="6">
    <source>
        <dbReference type="Proteomes" id="UP000037035"/>
    </source>
</evidence>
<evidence type="ECO:0000256" key="1">
    <source>
        <dbReference type="ARBA" id="ARBA00007920"/>
    </source>
</evidence>
<dbReference type="Gene3D" id="3.40.50.1820">
    <property type="entry name" value="alpha/beta hydrolase"/>
    <property type="match status" value="1"/>
</dbReference>
<keyword evidence="3" id="KW-0472">Membrane</keyword>
<protein>
    <recommendedName>
        <fullName evidence="4">DUF676 domain-containing protein</fullName>
    </recommendedName>
</protein>
<comment type="caution">
    <text evidence="5">The sequence shown here is derived from an EMBL/GenBank/DDBJ whole genome shotgun (WGS) entry which is preliminary data.</text>
</comment>
<evidence type="ECO:0000259" key="4">
    <source>
        <dbReference type="Pfam" id="PF05057"/>
    </source>
</evidence>
<feature type="region of interest" description="Disordered" evidence="2">
    <location>
        <begin position="284"/>
        <end position="306"/>
    </location>
</feature>
<feature type="compositionally biased region" description="Basic and acidic residues" evidence="2">
    <location>
        <begin position="285"/>
        <end position="294"/>
    </location>
</feature>
<dbReference type="EMBL" id="LAVV01002477">
    <property type="protein sequence ID" value="KNZ62797.1"/>
    <property type="molecule type" value="Genomic_DNA"/>
</dbReference>
<dbReference type="InterPro" id="IPR029058">
    <property type="entry name" value="AB_hydrolase_fold"/>
</dbReference>
<name>A0A0L6VQ63_9BASI</name>
<dbReference type="OrthoDB" id="273452at2759"/>
<dbReference type="AlphaFoldDB" id="A0A0L6VQ63"/>
<evidence type="ECO:0000256" key="2">
    <source>
        <dbReference type="SAM" id="MobiDB-lite"/>
    </source>
</evidence>
<dbReference type="PANTHER" id="PTHR12482:SF62">
    <property type="entry name" value="LIPASE ROG1-RELATED"/>
    <property type="match status" value="1"/>
</dbReference>
<evidence type="ECO:0000313" key="5">
    <source>
        <dbReference type="EMBL" id="KNZ62797.1"/>
    </source>
</evidence>
<reference evidence="5 6" key="1">
    <citation type="submission" date="2015-08" db="EMBL/GenBank/DDBJ databases">
        <title>Next Generation Sequencing and Analysis of the Genome of Puccinia sorghi L Schw, the Causal Agent of Maize Common Rust.</title>
        <authorList>
            <person name="Rochi L."/>
            <person name="Burguener G."/>
            <person name="Darino M."/>
            <person name="Turjanski A."/>
            <person name="Kreff E."/>
            <person name="Dieguez M.J."/>
            <person name="Sacco F."/>
        </authorList>
    </citation>
    <scope>NUCLEOTIDE SEQUENCE [LARGE SCALE GENOMIC DNA]</scope>
    <source>
        <strain evidence="5 6">RO10H11247</strain>
    </source>
</reference>
<dbReference type="PANTHER" id="PTHR12482">
    <property type="entry name" value="LIPASE ROG1-RELATED-RELATED"/>
    <property type="match status" value="1"/>
</dbReference>
<keyword evidence="6" id="KW-1185">Reference proteome</keyword>
<dbReference type="Pfam" id="PF05057">
    <property type="entry name" value="DUF676"/>
    <property type="match status" value="1"/>
</dbReference>
<evidence type="ECO:0000256" key="3">
    <source>
        <dbReference type="SAM" id="Phobius"/>
    </source>
</evidence>
<dbReference type="SUPFAM" id="SSF53474">
    <property type="entry name" value="alpha/beta-Hydrolases"/>
    <property type="match status" value="1"/>
</dbReference>
<feature type="transmembrane region" description="Helical" evidence="3">
    <location>
        <begin position="332"/>
        <end position="355"/>
    </location>
</feature>
<comment type="similarity">
    <text evidence="1">Belongs to the putative lipase ROG1 family.</text>
</comment>
<accession>A0A0L6VQ63</accession>
<sequence length="521" mass="58123">MSSASRTVHLVVIIHGLWGSPEHVSYLANTLRGVTSARASESTPLSILIPSSIQWTNTYDGIDYCAEHVAQEIDQRKAELELDGKVLVKFSCIGYSLGGLIARFLVGLLHSRQPSFFQQVQPLNFNTFASPWIGMPKYRGILSKTIHFFGARLLSRTGNQLYLTDQYHQLPSTTTTTTTHKDSKKKYPLLSFLAHPDTNFHKALLSFKVVGIYANAINDRTVPFVTGSFEKYDLFQIAKQISTKSHLFKNNPDMTELEALQIGGLELTMNPDCPSLIDKVQLTDPRLEPEETKKAAASSGTEKKGTRWQGALPKLPFFLKPTTYPYRAPLNYVAAGLSPLIAPIFLGYILCSFCYQSLQSRRRIKKYNVGELGNHFSRLRRVGLLQELRQDLIEELAGVGNQPESHTPSETPLSTPPDALTVAPMLPPVHHSSATLPSRDGTQYLSSLSSHSISSISHDLGLSKLQIDMLERLNMLPNLSKFFCFLDSIPNSHGAIIYRAEGLSDRRGKRIVAHWAERFIL</sequence>
<dbReference type="InterPro" id="IPR044294">
    <property type="entry name" value="Lipase-like"/>
</dbReference>
<proteinExistence type="inferred from homology"/>
<gene>
    <name evidence="5" type="ORF">VP01_1222g5</name>
</gene>
<keyword evidence="3" id="KW-1133">Transmembrane helix</keyword>
<dbReference type="Proteomes" id="UP000037035">
    <property type="component" value="Unassembled WGS sequence"/>
</dbReference>
<dbReference type="InterPro" id="IPR007751">
    <property type="entry name" value="DUF676_lipase-like"/>
</dbReference>
<keyword evidence="3" id="KW-0812">Transmembrane</keyword>